<name>A0AAV6PEB3_SOLSE</name>
<comment type="caution">
    <text evidence="1">The sequence shown here is derived from an EMBL/GenBank/DDBJ whole genome shotgun (WGS) entry which is preliminary data.</text>
</comment>
<dbReference type="AlphaFoldDB" id="A0AAV6PEB3"/>
<sequence>MAAVQAELGLPTHQLITEIQARNDWPCPGPGEGNSTCPWPEDEDTELPKRIKRNTMEYMNDKFADGPQVLE</sequence>
<organism evidence="1 2">
    <name type="scientific">Solea senegalensis</name>
    <name type="common">Senegalese sole</name>
    <dbReference type="NCBI Taxonomy" id="28829"/>
    <lineage>
        <taxon>Eukaryota</taxon>
        <taxon>Metazoa</taxon>
        <taxon>Chordata</taxon>
        <taxon>Craniata</taxon>
        <taxon>Vertebrata</taxon>
        <taxon>Euteleostomi</taxon>
        <taxon>Actinopterygii</taxon>
        <taxon>Neopterygii</taxon>
        <taxon>Teleostei</taxon>
        <taxon>Neoteleostei</taxon>
        <taxon>Acanthomorphata</taxon>
        <taxon>Carangaria</taxon>
        <taxon>Pleuronectiformes</taxon>
        <taxon>Pleuronectoidei</taxon>
        <taxon>Soleidae</taxon>
        <taxon>Solea</taxon>
    </lineage>
</organism>
<evidence type="ECO:0000313" key="1">
    <source>
        <dbReference type="EMBL" id="KAG7454927.1"/>
    </source>
</evidence>
<proteinExistence type="predicted"/>
<evidence type="ECO:0000313" key="2">
    <source>
        <dbReference type="Proteomes" id="UP000693946"/>
    </source>
</evidence>
<dbReference type="Proteomes" id="UP000693946">
    <property type="component" value="Unassembled WGS sequence"/>
</dbReference>
<reference evidence="1 2" key="1">
    <citation type="journal article" date="2021" name="Sci. Rep.">
        <title>Chromosome anchoring in Senegalese sole (Solea senegalensis) reveals sex-associated markers and genome rearrangements in flatfish.</title>
        <authorList>
            <person name="Guerrero-Cozar I."/>
            <person name="Gomez-Garrido J."/>
            <person name="Berbel C."/>
            <person name="Martinez-Blanch J.F."/>
            <person name="Alioto T."/>
            <person name="Claros M.G."/>
            <person name="Gagnaire P.A."/>
            <person name="Manchado M."/>
        </authorList>
    </citation>
    <scope>NUCLEOTIDE SEQUENCE [LARGE SCALE GENOMIC DNA]</scope>
    <source>
        <strain evidence="1">Sse05_10M</strain>
    </source>
</reference>
<gene>
    <name evidence="1" type="ORF">JOB18_043377</name>
</gene>
<feature type="non-terminal residue" evidence="1">
    <location>
        <position position="71"/>
    </location>
</feature>
<keyword evidence="2" id="KW-1185">Reference proteome</keyword>
<accession>A0AAV6PEB3</accession>
<protein>
    <submittedName>
        <fullName evidence="1">Uncharacterized protein</fullName>
    </submittedName>
</protein>
<dbReference type="EMBL" id="JAGKHQ010001538">
    <property type="protein sequence ID" value="KAG7454927.1"/>
    <property type="molecule type" value="Genomic_DNA"/>
</dbReference>